<dbReference type="InterPro" id="IPR035996">
    <property type="entry name" value="4pyrrol_Methylase_sf"/>
</dbReference>
<accession>A0A8E6BB12</accession>
<evidence type="ECO:0000259" key="11">
    <source>
        <dbReference type="Pfam" id="PF00590"/>
    </source>
</evidence>
<dbReference type="GO" id="GO:0004851">
    <property type="term" value="F:uroporphyrin-III C-methyltransferase activity"/>
    <property type="evidence" value="ECO:0007669"/>
    <property type="project" value="UniProtKB-EC"/>
</dbReference>
<organism evidence="13 14">
    <name type="scientific">Telmatocola sphagniphila</name>
    <dbReference type="NCBI Taxonomy" id="1123043"/>
    <lineage>
        <taxon>Bacteria</taxon>
        <taxon>Pseudomonadati</taxon>
        <taxon>Planctomycetota</taxon>
        <taxon>Planctomycetia</taxon>
        <taxon>Gemmatales</taxon>
        <taxon>Gemmataceae</taxon>
    </lineage>
</organism>
<dbReference type="RefSeq" id="WP_213500030.1">
    <property type="nucleotide sequence ID" value="NZ_CP074694.1"/>
</dbReference>
<keyword evidence="5 10" id="KW-0808">Transferase</keyword>
<sequence length="511" mass="55892">MKIGKVYLVGAGPGDPDLLTLKAKRLLDQADFVLYDQLLSPEVLRLIPSSAQAQAVESLPGKHPERFHSIYQSLIEHAQAGQQVVRLKSGDPMIFGRVGEETEALRKAGIPYEIVPGVTAALAAGAYLEIPLTHRLHSSLLTIVTGHECTAKGNSSLDWDNLATNRGTLAFYMGVSRLASIADNLIAHGKSPDTPCAVIHRATWSRQRTIRAPLQAIADQVQAASLEAPAILLVGEVVGLGEIEGWFEEKPLLGQRILVTRPLPQAEELARLLRDRGAEPVICPLIEIAEPASFHALDELIHRLNSPPVAAAKPWLIFTSINGVERFAQRYRTLGYDARTFGSSRIAAIGKRTAQALGQLGLKTDIVSENDSSSEALLPLLKTAVLGSQVYLCQAEEGRELLLEELSKLTQITKVPVYSQRPIEKVDLSKLEFDVAILTSPQLARLFLQKCTPEILQKTRDGRITLAVNSQRSRAIFAEAGLPVRFQSAQPDMESVVQSLQVEKAEVNYRF</sequence>
<dbReference type="InterPro" id="IPR014776">
    <property type="entry name" value="4pyrrole_Mease_sub2"/>
</dbReference>
<keyword evidence="3" id="KW-0169">Cobalamin biosynthesis</keyword>
<comment type="pathway">
    <text evidence="8">Porphyrin-containing compound metabolism; siroheme biosynthesis; precorrin-2 from uroporphyrinogen III: step 1/1.</text>
</comment>
<dbReference type="PANTHER" id="PTHR45790">
    <property type="entry name" value="SIROHEME SYNTHASE-RELATED"/>
    <property type="match status" value="1"/>
</dbReference>
<evidence type="ECO:0000256" key="5">
    <source>
        <dbReference type="ARBA" id="ARBA00022679"/>
    </source>
</evidence>
<feature type="domain" description="Tetrapyrrole biosynthesis uroporphyrinogen III synthase" evidence="12">
    <location>
        <begin position="268"/>
        <end position="498"/>
    </location>
</feature>
<feature type="domain" description="Tetrapyrrole methylase" evidence="11">
    <location>
        <begin position="5"/>
        <end position="217"/>
    </location>
</feature>
<dbReference type="InterPro" id="IPR036108">
    <property type="entry name" value="4pyrrol_syn_uPrphyn_synt_sf"/>
</dbReference>
<keyword evidence="6" id="KW-0949">S-adenosyl-L-methionine</keyword>
<protein>
    <recommendedName>
        <fullName evidence="2">uroporphyrinogen-III C-methyltransferase</fullName>
        <ecNumber evidence="2">2.1.1.107</ecNumber>
    </recommendedName>
</protein>
<evidence type="ECO:0000256" key="8">
    <source>
        <dbReference type="ARBA" id="ARBA00025705"/>
    </source>
</evidence>
<dbReference type="Gene3D" id="3.40.1010.10">
    <property type="entry name" value="Cobalt-precorrin-4 Transmethylase, Domain 1"/>
    <property type="match status" value="1"/>
</dbReference>
<evidence type="ECO:0000256" key="6">
    <source>
        <dbReference type="ARBA" id="ARBA00022691"/>
    </source>
</evidence>
<dbReference type="InterPro" id="IPR003043">
    <property type="entry name" value="Uropor_MeTrfase_CS"/>
</dbReference>
<dbReference type="EC" id="2.1.1.107" evidence="2"/>
<keyword evidence="7" id="KW-0627">Porphyrin biosynthesis</keyword>
<dbReference type="Gene3D" id="3.30.950.10">
    <property type="entry name" value="Methyltransferase, Cobalt-precorrin-4 Transmethylase, Domain 2"/>
    <property type="match status" value="1"/>
</dbReference>
<dbReference type="Pfam" id="PF00590">
    <property type="entry name" value="TP_methylase"/>
    <property type="match status" value="1"/>
</dbReference>
<dbReference type="PROSITE" id="PS00839">
    <property type="entry name" value="SUMT_1"/>
    <property type="match status" value="1"/>
</dbReference>
<proteinExistence type="inferred from homology"/>
<dbReference type="SUPFAM" id="SSF69618">
    <property type="entry name" value="HemD-like"/>
    <property type="match status" value="1"/>
</dbReference>
<evidence type="ECO:0000256" key="10">
    <source>
        <dbReference type="RuleBase" id="RU003960"/>
    </source>
</evidence>
<dbReference type="Proteomes" id="UP000676194">
    <property type="component" value="Chromosome"/>
</dbReference>
<evidence type="ECO:0000256" key="4">
    <source>
        <dbReference type="ARBA" id="ARBA00022603"/>
    </source>
</evidence>
<dbReference type="CDD" id="cd11642">
    <property type="entry name" value="SUMT"/>
    <property type="match status" value="1"/>
</dbReference>
<dbReference type="PANTHER" id="PTHR45790:SF3">
    <property type="entry name" value="S-ADENOSYL-L-METHIONINE-DEPENDENT UROPORPHYRINOGEN III METHYLTRANSFERASE, CHLOROPLASTIC"/>
    <property type="match status" value="1"/>
</dbReference>
<dbReference type="PROSITE" id="PS00840">
    <property type="entry name" value="SUMT_2"/>
    <property type="match status" value="1"/>
</dbReference>
<dbReference type="NCBIfam" id="NF004790">
    <property type="entry name" value="PRK06136.1"/>
    <property type="match status" value="1"/>
</dbReference>
<dbReference type="KEGG" id="tsph:KIH39_12765"/>
<evidence type="ECO:0000256" key="7">
    <source>
        <dbReference type="ARBA" id="ARBA00023244"/>
    </source>
</evidence>
<dbReference type="NCBIfam" id="TIGR01469">
    <property type="entry name" value="cobA_cysG_Cterm"/>
    <property type="match status" value="1"/>
</dbReference>
<evidence type="ECO:0000256" key="2">
    <source>
        <dbReference type="ARBA" id="ARBA00012162"/>
    </source>
</evidence>
<dbReference type="InterPro" id="IPR000878">
    <property type="entry name" value="4pyrrol_Mease"/>
</dbReference>
<dbReference type="EMBL" id="CP074694">
    <property type="protein sequence ID" value="QVL34739.1"/>
    <property type="molecule type" value="Genomic_DNA"/>
</dbReference>
<evidence type="ECO:0000256" key="3">
    <source>
        <dbReference type="ARBA" id="ARBA00022573"/>
    </source>
</evidence>
<keyword evidence="14" id="KW-1185">Reference proteome</keyword>
<name>A0A8E6BB12_9BACT</name>
<comment type="pathway">
    <text evidence="9">Cofactor biosynthesis; adenosylcobalamin biosynthesis; precorrin-2 from uroporphyrinogen III: step 1/1.</text>
</comment>
<dbReference type="FunFam" id="3.30.950.10:FF:000001">
    <property type="entry name" value="Siroheme synthase"/>
    <property type="match status" value="1"/>
</dbReference>
<evidence type="ECO:0000256" key="1">
    <source>
        <dbReference type="ARBA" id="ARBA00005879"/>
    </source>
</evidence>
<dbReference type="GO" id="GO:0004852">
    <property type="term" value="F:uroporphyrinogen-III synthase activity"/>
    <property type="evidence" value="ECO:0007669"/>
    <property type="project" value="InterPro"/>
</dbReference>
<evidence type="ECO:0000313" key="14">
    <source>
        <dbReference type="Proteomes" id="UP000676194"/>
    </source>
</evidence>
<dbReference type="FunFam" id="3.40.1010.10:FF:000001">
    <property type="entry name" value="Siroheme synthase"/>
    <property type="match status" value="1"/>
</dbReference>
<dbReference type="InterPro" id="IPR003754">
    <property type="entry name" value="4pyrrol_synth_uPrphyn_synth"/>
</dbReference>
<evidence type="ECO:0000256" key="9">
    <source>
        <dbReference type="ARBA" id="ARBA00060548"/>
    </source>
</evidence>
<dbReference type="InterPro" id="IPR050161">
    <property type="entry name" value="Siro_Cobalamin_biosynth"/>
</dbReference>
<dbReference type="GO" id="GO:0032259">
    <property type="term" value="P:methylation"/>
    <property type="evidence" value="ECO:0007669"/>
    <property type="project" value="UniProtKB-KW"/>
</dbReference>
<dbReference type="InterPro" id="IPR014777">
    <property type="entry name" value="4pyrrole_Mease_sub1"/>
</dbReference>
<dbReference type="Pfam" id="PF02602">
    <property type="entry name" value="HEM4"/>
    <property type="match status" value="1"/>
</dbReference>
<gene>
    <name evidence="13" type="primary">cobA</name>
    <name evidence="13" type="ORF">KIH39_12765</name>
</gene>
<dbReference type="GO" id="GO:0019354">
    <property type="term" value="P:siroheme biosynthetic process"/>
    <property type="evidence" value="ECO:0007669"/>
    <property type="project" value="InterPro"/>
</dbReference>
<dbReference type="SUPFAM" id="SSF53790">
    <property type="entry name" value="Tetrapyrrole methylase"/>
    <property type="match status" value="1"/>
</dbReference>
<comment type="similarity">
    <text evidence="1 10">Belongs to the precorrin methyltransferase family.</text>
</comment>
<evidence type="ECO:0000313" key="13">
    <source>
        <dbReference type="EMBL" id="QVL34739.1"/>
    </source>
</evidence>
<dbReference type="InterPro" id="IPR006366">
    <property type="entry name" value="CobA/CysG_C"/>
</dbReference>
<keyword evidence="4 10" id="KW-0489">Methyltransferase</keyword>
<reference evidence="13" key="1">
    <citation type="submission" date="2021-05" db="EMBL/GenBank/DDBJ databases">
        <title>Complete genome sequence of the cellulolytic planctomycete Telmatocola sphagniphila SP2T and characterization of the first cellulase from planctomycetes.</title>
        <authorList>
            <person name="Rakitin A.L."/>
            <person name="Beletsky A.V."/>
            <person name="Naumoff D.G."/>
            <person name="Kulichevskaya I.S."/>
            <person name="Mardanov A.V."/>
            <person name="Ravin N.V."/>
            <person name="Dedysh S.N."/>
        </authorList>
    </citation>
    <scope>NUCLEOTIDE SEQUENCE</scope>
    <source>
        <strain evidence="13">SP2T</strain>
    </source>
</reference>
<dbReference type="CDD" id="cd06578">
    <property type="entry name" value="HemD"/>
    <property type="match status" value="1"/>
</dbReference>
<dbReference type="AlphaFoldDB" id="A0A8E6BB12"/>
<dbReference type="GO" id="GO:0009236">
    <property type="term" value="P:cobalamin biosynthetic process"/>
    <property type="evidence" value="ECO:0007669"/>
    <property type="project" value="UniProtKB-KW"/>
</dbReference>
<dbReference type="Gene3D" id="3.40.50.10090">
    <property type="match status" value="2"/>
</dbReference>
<evidence type="ECO:0000259" key="12">
    <source>
        <dbReference type="Pfam" id="PF02602"/>
    </source>
</evidence>